<sequence length="115" mass="12703">MGRRRTVLGYRPVGYMAVIAALGGKAALRRGVHLRRMPRHRRELLNVLVQLTSPFAPSLRAIIISLGRRNKYTTGNAGRRGRHAAPEEVTVRSPSVRGSSVRQQLATAGRLRIKG</sequence>
<dbReference type="RefSeq" id="WP_134667175.1">
    <property type="nucleotide sequence ID" value="NZ_JACJHR010000046.1"/>
</dbReference>
<keyword evidence="2" id="KW-0812">Transmembrane</keyword>
<dbReference type="Proteomes" id="UP000550260">
    <property type="component" value="Unassembled WGS sequence"/>
</dbReference>
<reference evidence="3 4" key="1">
    <citation type="submission" date="2020-08" db="EMBL/GenBank/DDBJ databases">
        <title>Amycolatopsis echigonensis JCM 21831.</title>
        <authorList>
            <person name="Tedsree N."/>
            <person name="Kuncharoen N."/>
            <person name="Likhitwitayawuid K."/>
            <person name="Tanasupawat S."/>
        </authorList>
    </citation>
    <scope>NUCLEOTIDE SEQUENCE [LARGE SCALE GENOMIC DNA]</scope>
    <source>
        <strain evidence="3 4">JCM 21831</strain>
    </source>
</reference>
<evidence type="ECO:0000313" key="3">
    <source>
        <dbReference type="EMBL" id="MBB2502964.1"/>
    </source>
</evidence>
<comment type="caution">
    <text evidence="3">The sequence shown here is derived from an EMBL/GenBank/DDBJ whole genome shotgun (WGS) entry which is preliminary data.</text>
</comment>
<gene>
    <name evidence="3" type="ORF">H5411_27995</name>
</gene>
<evidence type="ECO:0000313" key="4">
    <source>
        <dbReference type="Proteomes" id="UP000550260"/>
    </source>
</evidence>
<dbReference type="AlphaFoldDB" id="A0A8E2B5S3"/>
<feature type="region of interest" description="Disordered" evidence="1">
    <location>
        <begin position="73"/>
        <end position="108"/>
    </location>
</feature>
<feature type="compositionally biased region" description="Low complexity" evidence="1">
    <location>
        <begin position="91"/>
        <end position="102"/>
    </location>
</feature>
<name>A0A8E2B5S3_9PSEU</name>
<accession>A0A8E2B5S3</accession>
<evidence type="ECO:0000256" key="1">
    <source>
        <dbReference type="SAM" id="MobiDB-lite"/>
    </source>
</evidence>
<keyword evidence="2" id="KW-1133">Transmembrane helix</keyword>
<organism evidence="3 4">
    <name type="scientific">Amycolatopsis echigonensis</name>
    <dbReference type="NCBI Taxonomy" id="2576905"/>
    <lineage>
        <taxon>Bacteria</taxon>
        <taxon>Bacillati</taxon>
        <taxon>Actinomycetota</taxon>
        <taxon>Actinomycetes</taxon>
        <taxon>Pseudonocardiales</taxon>
        <taxon>Pseudonocardiaceae</taxon>
        <taxon>Amycolatopsis</taxon>
    </lineage>
</organism>
<proteinExistence type="predicted"/>
<feature type="transmembrane region" description="Helical" evidence="2">
    <location>
        <begin position="12"/>
        <end position="32"/>
    </location>
</feature>
<evidence type="ECO:0000256" key="2">
    <source>
        <dbReference type="SAM" id="Phobius"/>
    </source>
</evidence>
<dbReference type="EMBL" id="JACJHR010000046">
    <property type="protein sequence ID" value="MBB2502964.1"/>
    <property type="molecule type" value="Genomic_DNA"/>
</dbReference>
<protein>
    <submittedName>
        <fullName evidence="3">Uncharacterized protein</fullName>
    </submittedName>
</protein>
<keyword evidence="2" id="KW-0472">Membrane</keyword>